<dbReference type="Proteomes" id="UP001469553">
    <property type="component" value="Unassembled WGS sequence"/>
</dbReference>
<gene>
    <name evidence="1" type="ORF">AMECASPLE_037037</name>
</gene>
<proteinExistence type="predicted"/>
<accession>A0ABV0Y845</accession>
<evidence type="ECO:0000313" key="2">
    <source>
        <dbReference type="Proteomes" id="UP001469553"/>
    </source>
</evidence>
<organism evidence="1 2">
    <name type="scientific">Ameca splendens</name>
    <dbReference type="NCBI Taxonomy" id="208324"/>
    <lineage>
        <taxon>Eukaryota</taxon>
        <taxon>Metazoa</taxon>
        <taxon>Chordata</taxon>
        <taxon>Craniata</taxon>
        <taxon>Vertebrata</taxon>
        <taxon>Euteleostomi</taxon>
        <taxon>Actinopterygii</taxon>
        <taxon>Neopterygii</taxon>
        <taxon>Teleostei</taxon>
        <taxon>Neoteleostei</taxon>
        <taxon>Acanthomorphata</taxon>
        <taxon>Ovalentaria</taxon>
        <taxon>Atherinomorphae</taxon>
        <taxon>Cyprinodontiformes</taxon>
        <taxon>Goodeidae</taxon>
        <taxon>Ameca</taxon>
    </lineage>
</organism>
<dbReference type="EMBL" id="JAHRIP010024900">
    <property type="protein sequence ID" value="MEQ2289804.1"/>
    <property type="molecule type" value="Genomic_DNA"/>
</dbReference>
<reference evidence="1 2" key="1">
    <citation type="submission" date="2021-06" db="EMBL/GenBank/DDBJ databases">
        <authorList>
            <person name="Palmer J.M."/>
        </authorList>
    </citation>
    <scope>NUCLEOTIDE SEQUENCE [LARGE SCALE GENOMIC DNA]</scope>
    <source>
        <strain evidence="1 2">AS_MEX2019</strain>
        <tissue evidence="1">Muscle</tissue>
    </source>
</reference>
<keyword evidence="2" id="KW-1185">Reference proteome</keyword>
<evidence type="ECO:0000313" key="1">
    <source>
        <dbReference type="EMBL" id="MEQ2289804.1"/>
    </source>
</evidence>
<name>A0ABV0Y845_9TELE</name>
<comment type="caution">
    <text evidence="1">The sequence shown here is derived from an EMBL/GenBank/DDBJ whole genome shotgun (WGS) entry which is preliminary data.</text>
</comment>
<protein>
    <submittedName>
        <fullName evidence="1">Uncharacterized protein</fullName>
    </submittedName>
</protein>
<sequence>MFEHRCIQVLERRVRLVVKTLIQEDKIFNLLDFRMGPVSLCGSPQENGILFKGYPVLVELEKALYKLEPPVCAGLCKGCPLSLILFVGFMDRISRVFGNLSVSS</sequence>